<reference evidence="9 10" key="1">
    <citation type="submission" date="2023-04" db="EMBL/GenBank/DDBJ databases">
        <title>Genome of Basidiobolus ranarum AG-B5.</title>
        <authorList>
            <person name="Stajich J.E."/>
            <person name="Carter-House D."/>
            <person name="Gryganskyi A."/>
        </authorList>
    </citation>
    <scope>NUCLEOTIDE SEQUENCE [LARGE SCALE GENOMIC DNA]</scope>
    <source>
        <strain evidence="9 10">AG-B5</strain>
    </source>
</reference>
<dbReference type="Pfam" id="PF24899">
    <property type="entry name" value="UBA_DHX29"/>
    <property type="match status" value="1"/>
</dbReference>
<evidence type="ECO:0000256" key="4">
    <source>
        <dbReference type="ARBA" id="ARBA00022840"/>
    </source>
</evidence>
<dbReference type="EC" id="3.6.4.13" evidence="9"/>
<evidence type="ECO:0000256" key="2">
    <source>
        <dbReference type="ARBA" id="ARBA00022801"/>
    </source>
</evidence>
<evidence type="ECO:0000256" key="1">
    <source>
        <dbReference type="ARBA" id="ARBA00022741"/>
    </source>
</evidence>
<evidence type="ECO:0000256" key="3">
    <source>
        <dbReference type="ARBA" id="ARBA00022806"/>
    </source>
</evidence>
<dbReference type="Gene3D" id="3.40.50.300">
    <property type="entry name" value="P-loop containing nucleotide triphosphate hydrolases"/>
    <property type="match status" value="2"/>
</dbReference>
<evidence type="ECO:0000259" key="6">
    <source>
        <dbReference type="PROSITE" id="PS50908"/>
    </source>
</evidence>
<evidence type="ECO:0000259" key="8">
    <source>
        <dbReference type="PROSITE" id="PS51194"/>
    </source>
</evidence>
<dbReference type="PROSITE" id="PS50908">
    <property type="entry name" value="RWD"/>
    <property type="match status" value="1"/>
</dbReference>
<dbReference type="Pfam" id="PF07717">
    <property type="entry name" value="OB_NTP_bind"/>
    <property type="match status" value="1"/>
</dbReference>
<dbReference type="CDD" id="cd23827">
    <property type="entry name" value="RWD_YLR419W-like"/>
    <property type="match status" value="1"/>
</dbReference>
<dbReference type="PROSITE" id="PS51192">
    <property type="entry name" value="HELICASE_ATP_BIND_1"/>
    <property type="match status" value="1"/>
</dbReference>
<dbReference type="InterPro" id="IPR009060">
    <property type="entry name" value="UBA-like_sf"/>
</dbReference>
<dbReference type="InterPro" id="IPR059023">
    <property type="entry name" value="RNA_hel_CTD"/>
</dbReference>
<dbReference type="SMART" id="SM00487">
    <property type="entry name" value="DEXDc"/>
    <property type="match status" value="1"/>
</dbReference>
<dbReference type="Pfam" id="PF21010">
    <property type="entry name" value="HA2_C"/>
    <property type="match status" value="1"/>
</dbReference>
<dbReference type="PROSITE" id="PS51194">
    <property type="entry name" value="HELICASE_CTER"/>
    <property type="match status" value="1"/>
</dbReference>
<dbReference type="GO" id="GO:0003724">
    <property type="term" value="F:RNA helicase activity"/>
    <property type="evidence" value="ECO:0007669"/>
    <property type="project" value="UniProtKB-EC"/>
</dbReference>
<evidence type="ECO:0000313" key="10">
    <source>
        <dbReference type="Proteomes" id="UP001479436"/>
    </source>
</evidence>
<organism evidence="9 10">
    <name type="scientific">Basidiobolus ranarum</name>
    <dbReference type="NCBI Taxonomy" id="34480"/>
    <lineage>
        <taxon>Eukaryota</taxon>
        <taxon>Fungi</taxon>
        <taxon>Fungi incertae sedis</taxon>
        <taxon>Zoopagomycota</taxon>
        <taxon>Entomophthoromycotina</taxon>
        <taxon>Basidiobolomycetes</taxon>
        <taxon>Basidiobolales</taxon>
        <taxon>Basidiobolaceae</taxon>
        <taxon>Basidiobolus</taxon>
    </lineage>
</organism>
<dbReference type="Proteomes" id="UP001479436">
    <property type="component" value="Unassembled WGS sequence"/>
</dbReference>
<dbReference type="InterPro" id="IPR011709">
    <property type="entry name" value="DEAD-box_helicase_OB_fold"/>
</dbReference>
<dbReference type="SMART" id="SM00490">
    <property type="entry name" value="HELICc"/>
    <property type="match status" value="1"/>
</dbReference>
<feature type="region of interest" description="Disordered" evidence="5">
    <location>
        <begin position="1"/>
        <end position="54"/>
    </location>
</feature>
<dbReference type="InterPro" id="IPR006575">
    <property type="entry name" value="RWD_dom"/>
</dbReference>
<feature type="domain" description="Helicase ATP-binding" evidence="7">
    <location>
        <begin position="567"/>
        <end position="734"/>
    </location>
</feature>
<dbReference type="InterPro" id="IPR002464">
    <property type="entry name" value="DNA/RNA_helicase_DEAH_CS"/>
</dbReference>
<dbReference type="SUPFAM" id="SSF52540">
    <property type="entry name" value="P-loop containing nucleoside triphosphate hydrolases"/>
    <property type="match status" value="1"/>
</dbReference>
<dbReference type="PANTHER" id="PTHR18934">
    <property type="entry name" value="ATP-DEPENDENT RNA HELICASE"/>
    <property type="match status" value="1"/>
</dbReference>
<dbReference type="Gene3D" id="3.10.110.10">
    <property type="entry name" value="Ubiquitin Conjugating Enzyme"/>
    <property type="match status" value="1"/>
</dbReference>
<dbReference type="PANTHER" id="PTHR18934:SF267">
    <property type="entry name" value="ATP-DEPENDENT RNA HELICASE YLR419W-RELATED"/>
    <property type="match status" value="1"/>
</dbReference>
<dbReference type="CDD" id="cd18791">
    <property type="entry name" value="SF2_C_RHA"/>
    <property type="match status" value="1"/>
</dbReference>
<name>A0ABR2VWL7_9FUNG</name>
<feature type="domain" description="RWD" evidence="6">
    <location>
        <begin position="380"/>
        <end position="478"/>
    </location>
</feature>
<feature type="region of interest" description="Disordered" evidence="5">
    <location>
        <begin position="170"/>
        <end position="207"/>
    </location>
</feature>
<dbReference type="SUPFAM" id="SSF54495">
    <property type="entry name" value="UBC-like"/>
    <property type="match status" value="1"/>
</dbReference>
<dbReference type="Gene3D" id="1.20.120.1080">
    <property type="match status" value="1"/>
</dbReference>
<dbReference type="Pfam" id="PF24385">
    <property type="entry name" value="DSRM_DHX29"/>
    <property type="match status" value="1"/>
</dbReference>
<proteinExistence type="predicted"/>
<dbReference type="CDD" id="cd17917">
    <property type="entry name" value="DEXHc_RHA-like"/>
    <property type="match status" value="1"/>
</dbReference>
<gene>
    <name evidence="9" type="primary">ucp12</name>
    <name evidence="9" type="ORF">K7432_009770</name>
</gene>
<dbReference type="InterPro" id="IPR016135">
    <property type="entry name" value="UBQ-conjugating_enzyme/RWD"/>
</dbReference>
<dbReference type="SUPFAM" id="SSF46934">
    <property type="entry name" value="UBA-like"/>
    <property type="match status" value="1"/>
</dbReference>
<dbReference type="EMBL" id="JASJQH010007501">
    <property type="protein sequence ID" value="KAK9708197.1"/>
    <property type="molecule type" value="Genomic_DNA"/>
</dbReference>
<dbReference type="InterPro" id="IPR011545">
    <property type="entry name" value="DEAD/DEAH_box_helicase_dom"/>
</dbReference>
<dbReference type="InterPro" id="IPR056890">
    <property type="entry name" value="UBA_DHX29-like"/>
</dbReference>
<dbReference type="PROSITE" id="PS00690">
    <property type="entry name" value="DEAH_ATP_HELICASE"/>
    <property type="match status" value="1"/>
</dbReference>
<feature type="domain" description="Helicase C-terminal" evidence="8">
    <location>
        <begin position="816"/>
        <end position="986"/>
    </location>
</feature>
<protein>
    <submittedName>
        <fullName evidence="9">ATP-dependent RNA helicase ucp12</fullName>
        <ecNumber evidence="9">3.6.4.13</ecNumber>
    </submittedName>
</protein>
<evidence type="ECO:0000259" key="7">
    <source>
        <dbReference type="PROSITE" id="PS51192"/>
    </source>
</evidence>
<accession>A0ABR2VWL7</accession>
<dbReference type="InterPro" id="IPR056328">
    <property type="entry name" value="DSRM_DHX29"/>
</dbReference>
<evidence type="ECO:0000256" key="5">
    <source>
        <dbReference type="SAM" id="MobiDB-lite"/>
    </source>
</evidence>
<dbReference type="Pfam" id="PF00271">
    <property type="entry name" value="Helicase_C"/>
    <property type="match status" value="1"/>
</dbReference>
<dbReference type="InterPro" id="IPR027417">
    <property type="entry name" value="P-loop_NTPase"/>
</dbReference>
<keyword evidence="1" id="KW-0547">Nucleotide-binding</keyword>
<keyword evidence="2 9" id="KW-0378">Hydrolase</keyword>
<sequence length="1338" mass="151726">MSGKKKKVAAEKTSKPNSTLKTPSGKPEGKVPAYGKPLVNNDNQGKPAPPQLFDNWTGKTPVSLLYEHCRKQNLEKPDFELKRNSKGHYCVVHMGRLDKKKGLLKTTLIPPNQLSFSAGNEARHMSATYALHRIGHKFSLHTTLPPVYKKYWLELEEMKKEPKIKKLYESDMFAPPPPPPPSSSSRSNSDSIGISLHPSKSNPAKPTYYDKLPNVEMKLEYREWAEKIVREYKVESVETEGASMATKEAISKTLIRFGFRSAHIQEALQYCNDVQEALDWLCLHVPEDALPERFIKKLYKPEITIQSGKKDLQRKYQLERLTDAGFSQILCEKMLDKYDGNEIHALRHLVFSLSQEQDYIHVARDLSAEELVELKQTREEEWMVLESIYASQFQKINESTVQISIPLRKHDPTILDIQIPDDSLYPNEIPIIVIKNPSLPSYIRLFAMRKLVEHGSSLVGIAMTYELVEWVITNLEGIVASPPPLTELITNEVETNSLSSGKSSPTFEAESVVRPKKKFQSKPSNKRNSNGEKVLENFRQIQNSSEYQSYLRKRQELPSFKFQLNVLNALETSQVVVISGDTGCGKTTQIPQFILDELIQKGVGNNINIVCTQPRRISAVAVAKRVSQERTEKLGDTVGYSVRGDQVSSGKTRLMFCTTGVLLRRLQSSPDLEEVSHVIIDEVHERSVDSDILMAILKEILCKRKDLKVILMSATINSELFSKYFGNAPCVEIPGRTFPVTELFLEDILQNVPTNSKPLAIRGGKRGGKEEEVMNEELREEYLAQGLDDLTIDYLQHHRRQEENINYSLIVDVVKYIDTMYDTDDGAILIFLPGVMEINKCISLLNQALNDSKDRKYVTLPLHASLSIDDQTKVFHKYPLGTRKIIASTNVAETSITIDDVVYVIDTGRVKETCFDPISQMSSLLEIWTSQASARQRKGRAGRVKAGINFKLYTRRTYDRSFKPYQVPEILRIPLEQLYLHVLAMDIQDVKAFLSRTIDPPSLDTVNAAVDVLVSLDAISRDSSSLTALGRYMAQIPTDIRIAKMLVFGAIFGCLDSIMNIAGCMSVGSPFISPSDKREEAKAARMKFATFKSDHLVDSLAYQQWEKCRKNGNREASKFTEENYLSTRILYEIRYIKSQFFKILKELDFIPRDVSSPDDPSLNGNSLDVPVIRSIILAGLNPRILRVKLPEQKYEKLVQGTIEKANEARQIKFFTETDGRVFLHPSSTLFEENQYQVPFAVYFNKMSTSKIFVRDVSTIGMYGLLFFAGHVQVNHTKQMLTVGKWIDLKAWPRIGVLVNELRLILDNLLKQKLENPAISLQNHPVTEIIVELLKSDGL</sequence>
<feature type="region of interest" description="Disordered" evidence="5">
    <location>
        <begin position="495"/>
        <end position="531"/>
    </location>
</feature>
<dbReference type="InterPro" id="IPR001650">
    <property type="entry name" value="Helicase_C-like"/>
</dbReference>
<dbReference type="SMART" id="SM00847">
    <property type="entry name" value="HA2"/>
    <property type="match status" value="1"/>
</dbReference>
<dbReference type="InterPro" id="IPR007502">
    <property type="entry name" value="Helicase-assoc_dom"/>
</dbReference>
<dbReference type="InterPro" id="IPR014001">
    <property type="entry name" value="Helicase_ATP-bd"/>
</dbReference>
<dbReference type="Pfam" id="PF05773">
    <property type="entry name" value="RWD"/>
    <property type="match status" value="1"/>
</dbReference>
<keyword evidence="4" id="KW-0067">ATP-binding</keyword>
<keyword evidence="3 9" id="KW-0347">Helicase</keyword>
<dbReference type="SMART" id="SM00591">
    <property type="entry name" value="RWD"/>
    <property type="match status" value="1"/>
</dbReference>
<dbReference type="GO" id="GO:0016787">
    <property type="term" value="F:hydrolase activity"/>
    <property type="evidence" value="ECO:0007669"/>
    <property type="project" value="UniProtKB-KW"/>
</dbReference>
<dbReference type="Pfam" id="PF26026">
    <property type="entry name" value="RNA_hel_CTD"/>
    <property type="match status" value="1"/>
</dbReference>
<keyword evidence="10" id="KW-1185">Reference proteome</keyword>
<feature type="compositionally biased region" description="Polar residues" evidence="5">
    <location>
        <begin position="495"/>
        <end position="506"/>
    </location>
</feature>
<evidence type="ECO:0000313" key="9">
    <source>
        <dbReference type="EMBL" id="KAK9708197.1"/>
    </source>
</evidence>
<comment type="caution">
    <text evidence="9">The sequence shown here is derived from an EMBL/GenBank/DDBJ whole genome shotgun (WGS) entry which is preliminary data.</text>
</comment>
<dbReference type="Pfam" id="PF00270">
    <property type="entry name" value="DEAD"/>
    <property type="match status" value="1"/>
</dbReference>